<dbReference type="GO" id="GO:0016798">
    <property type="term" value="F:hydrolase activity, acting on glycosyl bonds"/>
    <property type="evidence" value="ECO:0007669"/>
    <property type="project" value="UniProtKB-KW"/>
</dbReference>
<dbReference type="Pfam" id="PF18911">
    <property type="entry name" value="PKD_4"/>
    <property type="match status" value="2"/>
</dbReference>
<dbReference type="SMART" id="SM00560">
    <property type="entry name" value="LamGL"/>
    <property type="match status" value="1"/>
</dbReference>
<evidence type="ECO:0000256" key="4">
    <source>
        <dbReference type="ARBA" id="ARBA00023326"/>
    </source>
</evidence>
<dbReference type="PANTHER" id="PTHR46182">
    <property type="entry name" value="FI19480P1"/>
    <property type="match status" value="1"/>
</dbReference>
<keyword evidence="3" id="KW-0378">Hydrolase</keyword>
<dbReference type="GO" id="GO:0016020">
    <property type="term" value="C:membrane"/>
    <property type="evidence" value="ECO:0007669"/>
    <property type="project" value="TreeGrafter"/>
</dbReference>
<keyword evidence="1" id="KW-0732">Signal</keyword>
<dbReference type="SUPFAM" id="SSF49899">
    <property type="entry name" value="Concanavalin A-like lectins/glucanases"/>
    <property type="match status" value="1"/>
</dbReference>
<protein>
    <submittedName>
        <fullName evidence="8">PKD domain-containing protein</fullName>
    </submittedName>
</protein>
<evidence type="ECO:0000259" key="7">
    <source>
        <dbReference type="PROSITE" id="PS50853"/>
    </source>
</evidence>
<dbReference type="GO" id="GO:0031410">
    <property type="term" value="C:cytoplasmic vesicle"/>
    <property type="evidence" value="ECO:0007669"/>
    <property type="project" value="TreeGrafter"/>
</dbReference>
<proteinExistence type="predicted"/>
<dbReference type="InterPro" id="IPR013783">
    <property type="entry name" value="Ig-like_fold"/>
</dbReference>
<keyword evidence="2" id="KW-1015">Disulfide bond</keyword>
<keyword evidence="9" id="KW-1185">Reference proteome</keyword>
<evidence type="ECO:0000256" key="3">
    <source>
        <dbReference type="ARBA" id="ARBA00023295"/>
    </source>
</evidence>
<dbReference type="Pfam" id="PF13385">
    <property type="entry name" value="Laminin_G_3"/>
    <property type="match status" value="1"/>
</dbReference>
<dbReference type="PANTHER" id="PTHR46182:SF2">
    <property type="entry name" value="FI19480P1"/>
    <property type="match status" value="1"/>
</dbReference>
<dbReference type="InterPro" id="IPR013320">
    <property type="entry name" value="ConA-like_dom_sf"/>
</dbReference>
<dbReference type="InterPro" id="IPR029865">
    <property type="entry name" value="KIAA0319-like"/>
</dbReference>
<evidence type="ECO:0000313" key="8">
    <source>
        <dbReference type="EMBL" id="QHC00150.1"/>
    </source>
</evidence>
<dbReference type="InterPro" id="IPR000601">
    <property type="entry name" value="PKD_dom"/>
</dbReference>
<evidence type="ECO:0000256" key="5">
    <source>
        <dbReference type="SAM" id="MobiDB-lite"/>
    </source>
</evidence>
<dbReference type="InterPro" id="IPR036116">
    <property type="entry name" value="FN3_sf"/>
</dbReference>
<reference evidence="8 9" key="1">
    <citation type="journal article" date="2018" name="Int. J. Syst. Evol. Microbiol.">
        <title>Epidermidibacterium keratini gen. nov., sp. nov., a member of the family Sporichthyaceae, isolated from keratin epidermis.</title>
        <authorList>
            <person name="Lee D.G."/>
            <person name="Trujillo M.E."/>
            <person name="Kang S."/>
            <person name="Nam J.J."/>
            <person name="Kim Y.J."/>
        </authorList>
    </citation>
    <scope>NUCLEOTIDE SEQUENCE [LARGE SCALE GENOMIC DNA]</scope>
    <source>
        <strain evidence="8 9">EPI-7</strain>
    </source>
</reference>
<dbReference type="InParanoid" id="A0A7L4YLZ0"/>
<dbReference type="InterPro" id="IPR035986">
    <property type="entry name" value="PKD_dom_sf"/>
</dbReference>
<evidence type="ECO:0000259" key="6">
    <source>
        <dbReference type="PROSITE" id="PS50093"/>
    </source>
</evidence>
<dbReference type="CDD" id="cd00063">
    <property type="entry name" value="FN3"/>
    <property type="match status" value="1"/>
</dbReference>
<dbReference type="AlphaFoldDB" id="A0A7L4YLZ0"/>
<dbReference type="Proteomes" id="UP000463857">
    <property type="component" value="Chromosome"/>
</dbReference>
<dbReference type="CDD" id="cd00146">
    <property type="entry name" value="PKD"/>
    <property type="match status" value="1"/>
</dbReference>
<dbReference type="InterPro" id="IPR022409">
    <property type="entry name" value="PKD/Chitinase_dom"/>
</dbReference>
<dbReference type="SMART" id="SM00089">
    <property type="entry name" value="PKD"/>
    <property type="match status" value="2"/>
</dbReference>
<organism evidence="8 9">
    <name type="scientific">Epidermidibacterium keratini</name>
    <dbReference type="NCBI Taxonomy" id="1891644"/>
    <lineage>
        <taxon>Bacteria</taxon>
        <taxon>Bacillati</taxon>
        <taxon>Actinomycetota</taxon>
        <taxon>Actinomycetes</taxon>
        <taxon>Sporichthyales</taxon>
        <taxon>Sporichthyaceae</taxon>
        <taxon>Epidermidibacterium</taxon>
    </lineage>
</organism>
<feature type="region of interest" description="Disordered" evidence="5">
    <location>
        <begin position="621"/>
        <end position="647"/>
    </location>
</feature>
<dbReference type="InterPro" id="IPR003961">
    <property type="entry name" value="FN3_dom"/>
</dbReference>
<dbReference type="SUPFAM" id="SSF49265">
    <property type="entry name" value="Fibronectin type III"/>
    <property type="match status" value="1"/>
</dbReference>
<keyword evidence="4" id="KW-0624">Polysaccharide degradation</keyword>
<dbReference type="PROSITE" id="PS50093">
    <property type="entry name" value="PKD"/>
    <property type="match status" value="2"/>
</dbReference>
<evidence type="ECO:0000256" key="1">
    <source>
        <dbReference type="ARBA" id="ARBA00022729"/>
    </source>
</evidence>
<gene>
    <name evidence="8" type="ORF">EK0264_07595</name>
</gene>
<keyword evidence="4" id="KW-0119">Carbohydrate metabolism</keyword>
<dbReference type="KEGG" id="eke:EK0264_07595"/>
<dbReference type="EMBL" id="CP047156">
    <property type="protein sequence ID" value="QHC00150.1"/>
    <property type="molecule type" value="Genomic_DNA"/>
</dbReference>
<dbReference type="Gene3D" id="2.60.40.10">
    <property type="entry name" value="Immunoglobulins"/>
    <property type="match status" value="3"/>
</dbReference>
<name>A0A7L4YLZ0_9ACTN</name>
<dbReference type="GO" id="GO:0000272">
    <property type="term" value="P:polysaccharide catabolic process"/>
    <property type="evidence" value="ECO:0007669"/>
    <property type="project" value="UniProtKB-KW"/>
</dbReference>
<accession>A0A7L4YLZ0</accession>
<feature type="compositionally biased region" description="Low complexity" evidence="5">
    <location>
        <begin position="634"/>
        <end position="644"/>
    </location>
</feature>
<dbReference type="SUPFAM" id="SSF75011">
    <property type="entry name" value="3-carboxy-cis,cis-mucoante lactonizing enzyme"/>
    <property type="match status" value="1"/>
</dbReference>
<sequence>MHIRRFFAVNARNVDARNTASARHRTRHAAVAVAVAVAALFGVLTVAPSPPAYADTAPPAGSGAPPTVSSDPLPTVQINGIVWAQAASSTTVYAGGEFSSARPAGAAPGTNETPRSNLLSYDLATGVLNSGWNPQLNGKVLATALSPDGSRLYVGGGFTTVNGQNRYRLAAFDTATGQLIASWAPSANTVVQGIAATDTTVYVVGEFSNINGVARSGVAALSASNGSLLSFSATLTGGYGARAVVVSPDKSKIVIAGSFTSTNGQTNPGRGMAALDAVTGASLPWAVNGVLRNAGTNAAMFSLATDGTSVYGTGYDYSSKDAQNGFEGSFKASWSDGSMAWMEDCHGDSYSIAPFDGAVYKAGHAHYCGNIGEFGEVKPTRYNFSLAFDQNPSGTTITPDTEGYRSFTGNPAGKLLDWYPEWGPGSVSGSGQAGWSVVTSGNYVLYGGEFVSINGVKQQGLVRFAKAEVAPNKQGPRIQGGAYQISVAAYRAGQVRISWPANYDTDNAQLTYEVLRRDLAQPIYSTTAESTFYVRPQMTTVDSSVKAGQTYQYRVRVTDPFGNSTVSDWTSVTASGTVVSNTYMDAVLADSPTAYWPLAEPSGTAVYDWAGADDLTITGTATRGSTGHVPGQPSSSTTFSGSSSYAAGKVPRPAPNTFSVEAWFKTTSTTGGKVVGYGNSNTSNSTSNDRSIYLNGSGQVTFGVYPGQTRTISSGSGYNNGKWHHVVGTLGPSGMTMYIDGVRVGSRTDTTSGQKYSGYWRIGGDTVSGWPNAGAAYLKGSIADVAVYGAVLDATKVQQHYKTGSTEVANQPPTAKVSAAANGLSVTVDGSSSSDPDGSIASYAWDFGDGQTGTGATATHTYAAAGTYTITLTVTDNAGATATANTSVTVTAPPPNQAPTAKFTFSTQGLTAAVDGSTSSDPDGSIASYAWDFGDGQTGTGATATHTYTAAGTYTITLTVTDNAGATATATGSVTVSAPPAPTVLASDLFDRMLQNDWGTADLGGPWSIYGGSAAFAVANGAGTVTVAPADTREARLTGVSATSCVVETSFSSDSAAAGGATSVTVIGRRVGTNTYSARVRFEPNGVVRLYLLRDETALGGASYVLPTTYQPGQQLRLKLSVTGTSPTSLAAKVWVDGQAEPASWQLQATDTTAALQAAGTSGIKVSASSLSTVPVTRISFGDYTVSGS</sequence>
<evidence type="ECO:0000256" key="2">
    <source>
        <dbReference type="ARBA" id="ARBA00023157"/>
    </source>
</evidence>
<evidence type="ECO:0000313" key="9">
    <source>
        <dbReference type="Proteomes" id="UP000463857"/>
    </source>
</evidence>
<keyword evidence="3" id="KW-0326">Glycosidase</keyword>
<feature type="domain" description="PKD" evidence="6">
    <location>
        <begin position="895"/>
        <end position="983"/>
    </location>
</feature>
<dbReference type="SUPFAM" id="SSF49299">
    <property type="entry name" value="PKD domain"/>
    <property type="match status" value="2"/>
</dbReference>
<dbReference type="InterPro" id="IPR006558">
    <property type="entry name" value="LamG-like"/>
</dbReference>
<dbReference type="Gene3D" id="2.60.120.200">
    <property type="match status" value="1"/>
</dbReference>
<feature type="domain" description="Fibronectin type-III" evidence="7">
    <location>
        <begin position="481"/>
        <end position="577"/>
    </location>
</feature>
<feature type="domain" description="PKD" evidence="6">
    <location>
        <begin position="809"/>
        <end position="897"/>
    </location>
</feature>
<dbReference type="OrthoDB" id="9802683at2"/>
<dbReference type="PROSITE" id="PS50853">
    <property type="entry name" value="FN3"/>
    <property type="match status" value="1"/>
</dbReference>